<proteinExistence type="predicted"/>
<dbReference type="EMBL" id="JAWRVE010000184">
    <property type="protein sequence ID" value="KAL1850660.1"/>
    <property type="molecule type" value="Genomic_DNA"/>
</dbReference>
<organism evidence="1 2">
    <name type="scientific">Diaporthe australafricana</name>
    <dbReference type="NCBI Taxonomy" id="127596"/>
    <lineage>
        <taxon>Eukaryota</taxon>
        <taxon>Fungi</taxon>
        <taxon>Dikarya</taxon>
        <taxon>Ascomycota</taxon>
        <taxon>Pezizomycotina</taxon>
        <taxon>Sordariomycetes</taxon>
        <taxon>Sordariomycetidae</taxon>
        <taxon>Diaporthales</taxon>
        <taxon>Diaporthaceae</taxon>
        <taxon>Diaporthe</taxon>
    </lineage>
</organism>
<name>A0ABR3W1V2_9PEZI</name>
<evidence type="ECO:0000313" key="1">
    <source>
        <dbReference type="EMBL" id="KAL1850660.1"/>
    </source>
</evidence>
<protein>
    <submittedName>
        <fullName evidence="1">Uncharacterized protein</fullName>
    </submittedName>
</protein>
<evidence type="ECO:0000313" key="2">
    <source>
        <dbReference type="Proteomes" id="UP001583177"/>
    </source>
</evidence>
<gene>
    <name evidence="1" type="ORF">Daus18300_012871</name>
</gene>
<accession>A0ABR3W1V2</accession>
<keyword evidence="2" id="KW-1185">Reference proteome</keyword>
<dbReference type="Proteomes" id="UP001583177">
    <property type="component" value="Unassembled WGS sequence"/>
</dbReference>
<comment type="caution">
    <text evidence="1">The sequence shown here is derived from an EMBL/GenBank/DDBJ whole genome shotgun (WGS) entry which is preliminary data.</text>
</comment>
<reference evidence="1 2" key="1">
    <citation type="journal article" date="2024" name="IMA Fungus">
        <title>IMA Genome - F19 : A genome assembly and annotation guide to empower mycologists, including annotated draft genome sequences of Ceratocystis pirilliformis, Diaporthe australafricana, Fusarium ophioides, Paecilomyces lecythidis, and Sporothrix stenoceras.</title>
        <authorList>
            <person name="Aylward J."/>
            <person name="Wilson A.M."/>
            <person name="Visagie C.M."/>
            <person name="Spraker J."/>
            <person name="Barnes I."/>
            <person name="Buitendag C."/>
            <person name="Ceriani C."/>
            <person name="Del Mar Angel L."/>
            <person name="du Plessis D."/>
            <person name="Fuchs T."/>
            <person name="Gasser K."/>
            <person name="Kramer D."/>
            <person name="Li W."/>
            <person name="Munsamy K."/>
            <person name="Piso A."/>
            <person name="Price J.L."/>
            <person name="Sonnekus B."/>
            <person name="Thomas C."/>
            <person name="van der Nest A."/>
            <person name="van Dijk A."/>
            <person name="van Heerden A."/>
            <person name="van Vuuren N."/>
            <person name="Yilmaz N."/>
            <person name="Duong T.A."/>
            <person name="van der Merwe N.A."/>
            <person name="Wingfield M.J."/>
            <person name="Wingfield B.D."/>
        </authorList>
    </citation>
    <scope>NUCLEOTIDE SEQUENCE [LARGE SCALE GENOMIC DNA]</scope>
    <source>
        <strain evidence="1 2">CMW 18300</strain>
    </source>
</reference>
<sequence length="150" mass="16304">MDVGPLDRDVPLIVTALIGVVELLSPAGLSGDIGKSDLVWLSAPDCERSGGLNDVPPDTLPSPVWLELELPYGKEMVIVEVYDTITLTLTVPSDVMTRRFVLLDVVLVDVVSEELCRMLSEGKLIGELLDWSVSKVPPEETFEVEVSAVE</sequence>